<dbReference type="Pfam" id="PF10727">
    <property type="entry name" value="Rossmann-like"/>
    <property type="match status" value="1"/>
</dbReference>
<dbReference type="InterPro" id="IPR019665">
    <property type="entry name" value="OxRdtase/DH_put_Rossmann_dom"/>
</dbReference>
<protein>
    <submittedName>
        <fullName evidence="4">Rossmann-like domain protein</fullName>
    </submittedName>
</protein>
<evidence type="ECO:0000259" key="3">
    <source>
        <dbReference type="Pfam" id="PF10728"/>
    </source>
</evidence>
<dbReference type="InterPro" id="IPR008927">
    <property type="entry name" value="6-PGluconate_DH-like_C_sf"/>
</dbReference>
<dbReference type="GO" id="GO:0016491">
    <property type="term" value="F:oxidoreductase activity"/>
    <property type="evidence" value="ECO:0007669"/>
    <property type="project" value="UniProtKB-KW"/>
</dbReference>
<dbReference type="KEGG" id="lcd:clem_00665"/>
<keyword evidence="1" id="KW-0560">Oxidoreductase</keyword>
<dbReference type="EMBL" id="CP016397">
    <property type="protein sequence ID" value="ASQ44699.1"/>
    <property type="molecule type" value="Genomic_DNA"/>
</dbReference>
<name>A0A222NYN9_9GAMM</name>
<proteinExistence type="predicted"/>
<dbReference type="Gene3D" id="3.40.50.720">
    <property type="entry name" value="NAD(P)-binding Rossmann-like Domain"/>
    <property type="match status" value="1"/>
</dbReference>
<dbReference type="OrthoDB" id="8650434at2"/>
<organism evidence="4 5">
    <name type="scientific">Legionella clemsonensis</name>
    <dbReference type="NCBI Taxonomy" id="1867846"/>
    <lineage>
        <taxon>Bacteria</taxon>
        <taxon>Pseudomonadati</taxon>
        <taxon>Pseudomonadota</taxon>
        <taxon>Gammaproteobacteria</taxon>
        <taxon>Legionellales</taxon>
        <taxon>Legionellaceae</taxon>
        <taxon>Legionella</taxon>
    </lineage>
</organism>
<dbReference type="SUPFAM" id="SSF48179">
    <property type="entry name" value="6-phosphogluconate dehydrogenase C-terminal domain-like"/>
    <property type="match status" value="1"/>
</dbReference>
<dbReference type="PANTHER" id="PTHR40459">
    <property type="entry name" value="CONSERVED HYPOTHETICAL ALANINE AND LEUCINE RICH PROTEIN"/>
    <property type="match status" value="1"/>
</dbReference>
<gene>
    <name evidence="4" type="ORF">clem_00665</name>
</gene>
<dbReference type="Pfam" id="PF10728">
    <property type="entry name" value="DUF2520"/>
    <property type="match status" value="1"/>
</dbReference>
<accession>A0A222NYN9</accession>
<evidence type="ECO:0000313" key="4">
    <source>
        <dbReference type="EMBL" id="ASQ44699.1"/>
    </source>
</evidence>
<keyword evidence="5" id="KW-1185">Reference proteome</keyword>
<dbReference type="Proteomes" id="UP000201728">
    <property type="component" value="Chromosome"/>
</dbReference>
<dbReference type="InterPro" id="IPR036291">
    <property type="entry name" value="NAD(P)-bd_dom_sf"/>
</dbReference>
<sequence length="292" mass="31605">MTFIVNFIGAGNLGKTIGRLILKHPKVKVGAICNRSFESTSEAISFIGDGKYCPSIKELPPADMTWITTPDDMIENIAKELATNGSIKSENIIVHCSGSLSSEVLKPLQEFGCFVASIHPMRSFANPTISVEEFAGTYCAMEGDKEALASLEPILKSMGAKTYQIDKNKKSLYHAAGVFASNYLVTLAQQALLCLNQAGVEHEIAMKIITNLMKGTVLNLEKTLSPGESLTGPIQRGDLSTIKNHLASFSSPQQKEVYEKLGVATLDLTSHSTEVKNAISAELSTDKIRYDS</sequence>
<dbReference type="PANTHER" id="PTHR40459:SF1">
    <property type="entry name" value="CONSERVED HYPOTHETICAL ALANINE AND LEUCINE RICH PROTEIN"/>
    <property type="match status" value="1"/>
</dbReference>
<evidence type="ECO:0000256" key="1">
    <source>
        <dbReference type="ARBA" id="ARBA00023002"/>
    </source>
</evidence>
<dbReference type="SUPFAM" id="SSF51735">
    <property type="entry name" value="NAD(P)-binding Rossmann-fold domains"/>
    <property type="match status" value="1"/>
</dbReference>
<evidence type="ECO:0000259" key="2">
    <source>
        <dbReference type="Pfam" id="PF10727"/>
    </source>
</evidence>
<feature type="domain" description="Putative oxidoreductase/dehydrogenase Rossmann-like" evidence="2">
    <location>
        <begin position="5"/>
        <end position="120"/>
    </location>
</feature>
<reference evidence="5" key="1">
    <citation type="submission" date="2016-07" db="EMBL/GenBank/DDBJ databases">
        <authorList>
            <person name="Florea S."/>
            <person name="Webb J.S."/>
            <person name="Jaromczyk J."/>
            <person name="Schardl C.L."/>
        </authorList>
    </citation>
    <scope>NUCLEOTIDE SEQUENCE [LARGE SCALE GENOMIC DNA]</scope>
    <source>
        <strain evidence="5">CDC-D5610</strain>
    </source>
</reference>
<dbReference type="InterPro" id="IPR018931">
    <property type="entry name" value="DUF2520"/>
</dbReference>
<dbReference type="Gene3D" id="1.10.1040.20">
    <property type="entry name" value="ProC-like, C-terminal domain"/>
    <property type="match status" value="1"/>
</dbReference>
<dbReference type="RefSeq" id="WP_094089839.1">
    <property type="nucleotide sequence ID" value="NZ_CP016397.1"/>
</dbReference>
<dbReference type="InterPro" id="IPR037108">
    <property type="entry name" value="TM1727-like_C_sf"/>
</dbReference>
<evidence type="ECO:0000313" key="5">
    <source>
        <dbReference type="Proteomes" id="UP000201728"/>
    </source>
</evidence>
<dbReference type="AlphaFoldDB" id="A0A222NYN9"/>
<feature type="domain" description="DUF2520" evidence="3">
    <location>
        <begin position="138"/>
        <end position="263"/>
    </location>
</feature>